<keyword evidence="19" id="KW-0833">Ubl conjugation pathway</keyword>
<dbReference type="SMART" id="SM00261">
    <property type="entry name" value="FU"/>
    <property type="match status" value="2"/>
</dbReference>
<evidence type="ECO:0000256" key="38">
    <source>
        <dbReference type="ARBA" id="ARBA00076312"/>
    </source>
</evidence>
<dbReference type="InterPro" id="IPR016135">
    <property type="entry name" value="UBQ-conjugating_enzyme/RWD"/>
</dbReference>
<dbReference type="InterPro" id="IPR018097">
    <property type="entry name" value="EGF_Ca-bd_CS"/>
</dbReference>
<dbReference type="GO" id="GO:0048731">
    <property type="term" value="P:system development"/>
    <property type="evidence" value="ECO:0007669"/>
    <property type="project" value="UniProtKB-ARBA"/>
</dbReference>
<dbReference type="InterPro" id="IPR023313">
    <property type="entry name" value="UBQ-conjugating_AS"/>
</dbReference>
<evidence type="ECO:0000256" key="45">
    <source>
        <dbReference type="SAM" id="Phobius"/>
    </source>
</evidence>
<dbReference type="InterPro" id="IPR030381">
    <property type="entry name" value="G_DYNAMIN_dom"/>
</dbReference>
<evidence type="ECO:0000256" key="42">
    <source>
        <dbReference type="PROSITE-ProRule" id="PRU00076"/>
    </source>
</evidence>
<dbReference type="Gene3D" id="3.10.110.10">
    <property type="entry name" value="Ubiquitin Conjugating Enzyme"/>
    <property type="match status" value="1"/>
</dbReference>
<evidence type="ECO:0000256" key="28">
    <source>
        <dbReference type="ARBA" id="ARBA00022990"/>
    </source>
</evidence>
<evidence type="ECO:0000256" key="10">
    <source>
        <dbReference type="ARBA" id="ARBA00022536"/>
    </source>
</evidence>
<evidence type="ECO:0000256" key="44">
    <source>
        <dbReference type="SAM" id="MobiDB-lite"/>
    </source>
</evidence>
<dbReference type="SUPFAM" id="SSF57184">
    <property type="entry name" value="Growth factor receptor domain"/>
    <property type="match status" value="1"/>
</dbReference>
<evidence type="ECO:0000256" key="24">
    <source>
        <dbReference type="ARBA" id="ARBA00022842"/>
    </source>
</evidence>
<evidence type="ECO:0000256" key="12">
    <source>
        <dbReference type="ARBA" id="ARBA00022673"/>
    </source>
</evidence>
<feature type="transmembrane region" description="Helical" evidence="45">
    <location>
        <begin position="838"/>
        <end position="858"/>
    </location>
</feature>
<dbReference type="InterPro" id="IPR000699">
    <property type="entry name" value="RIH_dom"/>
</dbReference>
<evidence type="ECO:0000256" key="29">
    <source>
        <dbReference type="ARBA" id="ARBA00023065"/>
    </source>
</evidence>
<dbReference type="SMART" id="SM00179">
    <property type="entry name" value="EGF_CA"/>
    <property type="match status" value="1"/>
</dbReference>
<feature type="transmembrane region" description="Helical" evidence="45">
    <location>
        <begin position="774"/>
        <end position="795"/>
    </location>
</feature>
<feature type="transmembrane region" description="Helical" evidence="45">
    <location>
        <begin position="71"/>
        <end position="91"/>
    </location>
</feature>
<dbReference type="GO" id="GO:0048513">
    <property type="term" value="P:animal organ development"/>
    <property type="evidence" value="ECO:0007669"/>
    <property type="project" value="UniProtKB-ARBA"/>
</dbReference>
<dbReference type="Pfam" id="PF16880">
    <property type="entry name" value="EHD_N"/>
    <property type="match status" value="1"/>
</dbReference>
<dbReference type="SMART" id="SM00181">
    <property type="entry name" value="EGF"/>
    <property type="match status" value="3"/>
</dbReference>
<dbReference type="InterPro" id="IPR006212">
    <property type="entry name" value="Furin_repeat"/>
</dbReference>
<evidence type="ECO:0000256" key="17">
    <source>
        <dbReference type="ARBA" id="ARBA00022741"/>
    </source>
</evidence>
<evidence type="ECO:0000256" key="41">
    <source>
        <dbReference type="ARBA" id="ARBA00082119"/>
    </source>
</evidence>
<accession>A0A8J6HUA9</accession>
<keyword evidence="22" id="KW-0106">Calcium</keyword>
<dbReference type="CDD" id="cd00064">
    <property type="entry name" value="FU"/>
    <property type="match status" value="2"/>
</dbReference>
<feature type="transmembrane region" description="Helical" evidence="45">
    <location>
        <begin position="694"/>
        <end position="723"/>
    </location>
</feature>
<evidence type="ECO:0000259" key="48">
    <source>
        <dbReference type="PROSITE" id="PS50056"/>
    </source>
</evidence>
<dbReference type="Gene3D" id="3.40.250.10">
    <property type="entry name" value="Rhodanese-like domain"/>
    <property type="match status" value="1"/>
</dbReference>
<dbReference type="SUPFAM" id="SSF100909">
    <property type="entry name" value="IP3 receptor type 1 binding core, domain 2"/>
    <property type="match status" value="2"/>
</dbReference>
<dbReference type="Pfam" id="PF01365">
    <property type="entry name" value="RYDR_ITPR"/>
    <property type="match status" value="2"/>
</dbReference>
<feature type="transmembrane region" description="Helical" evidence="45">
    <location>
        <begin position="7093"/>
        <end position="7113"/>
    </location>
</feature>
<dbReference type="SUPFAM" id="SSF52799">
    <property type="entry name" value="(Phosphotyrosine protein) phosphatases II"/>
    <property type="match status" value="1"/>
</dbReference>
<comment type="similarity">
    <text evidence="6">Belongs to the SLC41A transporter family.</text>
</comment>
<dbReference type="GO" id="GO:0005525">
    <property type="term" value="F:GTP binding"/>
    <property type="evidence" value="ECO:0007669"/>
    <property type="project" value="InterPro"/>
</dbReference>
<evidence type="ECO:0000256" key="14">
    <source>
        <dbReference type="ARBA" id="ARBA00022692"/>
    </source>
</evidence>
<evidence type="ECO:0000256" key="3">
    <source>
        <dbReference type="ARBA" id="ARBA00004481"/>
    </source>
</evidence>
<dbReference type="PROSITE" id="PS00183">
    <property type="entry name" value="UBC_1"/>
    <property type="match status" value="1"/>
</dbReference>
<evidence type="ECO:0000256" key="25">
    <source>
        <dbReference type="ARBA" id="ARBA00022843"/>
    </source>
</evidence>
<sequence length="7164" mass="805865">MDLKHAHGASLKRRKQRRSVKIDGSISMNQRYCEVWDEDGTSDTSTLLDKNSLIQPEVVTLQKESLWATSIQMFIPFLLAGFGMVAASLLLDKVQHWTVYQEVSEVYILVPALLGLKGNLEMTLASRLSTHANLGHLDTRQQMISLVVGNLALILCQAIVVGFLASLAAVIFGWVPSGVINVNHALLLCASSIVTAFGASFILGLVMVGVILFSRYFNINPDNVATPIAASLGDLTTLACLSWLASFFYNTIDSHPWFTTVIIILGLILVPVWAWIASRNEYTCTVLFSGWSPVIAAMIISSIGGLILDFTVSQYKGVAVFQLVINGVGGNLVAVQASRISTELHSRAKPGQLPNHMQVCISPCSAFCDSSETSHAGTARMLTLMVIPGHLIFSYTISYLQAGHTSFTLIFMIVYLIAALLQVLLLLYIAQVMTLSMWKHHIDPDNSAIPYLTALGDLLGTLLLGIAFQFLFLIGDRDSDPHPFPPNYLTFDLSICVRDALCAIVLPVTTSVETFLMNPDVDEIDKFSSSHDVVACTEENYGSKAMGSINHVQLSRKSSDTPSPSSAFDTGPTAVDMEITLVKSPQDNSDNDNGRLPDVVVEAKIYDDEDQTRETYFSIAIQVFIPFLIAGFGMVFAGLVLDRIQHWPVFEEITELVILIPALLGLKGNLEMTLASRLSTQANLGHMDTAKQKISIIVGNLILIQCQAIVVGFLGAVVAVVMGAIKSYDVELDRAYLLCASSLVTVSIASFVLGLITAGVIVFSRHCHINPDNVATPIAASLGDITSLTLLSWVSTELYDSLGTQDWLAPLIIAGYILAIPLWVWIAKRNVHTKDVLYHGWTPVMVAMLISSMGGLILDFMVSRFEGIAVFQPVINGVGGNLVAVQASRISTALHKQAELGILTSESNVDEDTVIFISPVMSFCGKGVHARTTRVLMSMVIPGHIIFIYTIDYMKGGDTSLSSLFVVVYLCAALMQVATLLYVAYIMIHWMWKKKIDPDNSAIPYLTSMGDLLGISLLAIAFQFLYLVADHDTPDSEIAGIKMFSWLTRDNNKTEVYSNVVEGLKTIYKNKLLPLEQHYQFHDFHSPQLEDSDFDAKPMILLVGQYSTGKTTFIKYLLERDFPGIRIGPEPTTDRFIAVMYDDKEGIIPGNALVVDPKRQFRPLSKFGNSFLNRLQCSLVNSPVLQNISIIDTPGILSGEKQRVDRGYDFTGVLEWFAERVDRIILLFDAHKLDISDEFRRSIEALRGHDDKIRIVLNKADMIDHQQLMRVYGALMWSLGKVLQTPEVARVYIGSFWDQPLRYDVNRRLFEDEEQDLFKDLQSLPRNAALRKLNDLIKRARLAKVHAYIISELRKEMPSVFGKDSKKKELIKTLGTIYERLQKEHQISPGDFPEIKKMQEILGNQDFTKFHPIKPKLLEIVDRMLADDISSLMAKIPLEEVNNKETTANVKGGAFVNVEDTISPFGYKKGEGIDAGAGEIDWIVSREKPKYDQIFDQIATTDGKVTGMGQPIAKKELQCGHRVTRETSVMSVCLESSRPRDGLKLPLNRSFSEPGPPTPGHLTLSPPKRCKLETPSVSLPTSPCAESATLQRALVLKKVKTVDPDGLKVKLEAARQGPRLFVVLDCRPFISYNVNHINGAININCSDRFNRRRLQQGKATLADLATTREGKDVLKRRAFKEVIVYDDNTCDKERITATQPLLLVLSSLVEDNKEPSLLIGGHTEFHRKHKDLCEDTLVSGLTSRGLPSSASCPALADIDSHPASRVLPFLYLGNSKNAADLSCLQDLGTTCVLNVTPQLTGHHETCGITYKQIPATDNGHQNLKQYFEEAFEFIGFDVEEKSRLRFTPCIHCPREKASTGASSYEWPHIWPGNGLVESFESHQSLLILLIVQGPLADVPVTHTRYPPYLSVGKHGDQPVERNCSLTMDGPFNGPTFIISLFPDPSFPIRGRARYEIEQEARNNGLRVLVHCQAGVSRSATIAIAYIMKYQQKSMVEAYKMVKAVRPIISPNLNFMGQLLELEQSLPKIRSLYDYQLRLMQGVMPPPSGVDIANTIKYFSQTLLTVLKDVPNSPFDLLKSPDMDSVRMGLFPSLDYKGLYNSLIPLIEVAPLIQYGLHSFGQATLQCLGCLLPFLEHDLIDNLPYLTASSIAVLPSSLHQDIVNSLCFYILPFTITRHNEREQEICQSVSAVIMMVFQYSANPAHHCQLLECLMTLKQNILKDILSVIAYGTSTARSSAAKLLFYYWPTFNANLFDRKNLICKFAGDPTPFVCQRDMCPNAGNAEAAKVCYDHCISITFASDTPPPLYLCIECANEIHREHPNQMFFDILHPMQQVSMICENKNCRSTDKSAISICFSTECASYNGNHPIRYCEQCHNNRHNNRRGGDHVVHKSLPPTWNMDAEMQTYMVEAIVSLLKEAKIPTVETKENVEGKAPIPAVDNITVEERQLLGQEESTLEKLKTENVCGWLRDISKTHYKLFISCLLPHPPEYARIGGHWDTLASRTSHLKDGLNRLFCLVPYEVITQEIWDYVMPHWMEAIVNDVPEKELSELRIILSKILDTEMSPLGFDAKKMYQFVAGRFQKTSAKVQEQALHWLQTLTMLEIIIPLHLLFIIFGDGVTYMKGGVEETSEKAIQYHELETNEGPKRSSISPVIEDCDSVKTSFSDDENRFSRTEFESDAEHNLFCCILMLDILLKQMELQDIDKHTGLNSSLCKDVCWLLKCMITAAWIGNHSCSTKSECSYCESSIMWHQLSLQLVKYLSPIYPAHPPDPPLEENWDDHSRKSPPESDKKESKSDVVLNMPIPEVHSVGGVLVHMPHVCSVRRVVFSSENHEFSFEIMTATVETVSEQLDLAAIIPAEKVVSAVARAITLSETDVAAATVQVAKPQVIGENDEPVEPEPGEDLDNFWQTSVGKFKFCVDDLPQPLQYIHQLLQELPKVDKPDILYYMLQCLNILILHGDACTKASKEHRGFFIWCQENLLIKNLWELCNSEHSHICQEVVPLLLHSITLPAGSDVFWRVIQEAFHSNDWCVRFTAVERVTVMARFMDSSPLRNILPLQAALANAFCYLISSMDDTNIYVAQRATLYLGTIHDFAIKVLESLIMCLETQFDSVIVDRPMVLQSLYQLHNSLSERKILTWEFFLNRFDTLFLEAQINLEKTGDISCLRDLRNTDLNSETFLRKLHRAHEALSQSDGSGASSVKTLSASFGTKWPYKRTMSAPASIIPRHENKDGHMHSLNMADDQNILNFLQRVIDLEEADKETMHLLVFLLLQFLSRSDQAYPAEEKNLAKIQGIVLRHLYLLLGYSQNDRGLYLPPQRLRSSPAFSVFLSNLPQLLDQNNLMGRLLLPTCLILLQYAPSPYYIANTLDFQQPTYSLWTLEPHFRRNWLMALVVLLYKYQYSQQPHCMQLTSLIRIVLNTLDSQHHHCRRIPATILMGAPPSRSRDVSQPSLGTENEHAERATPPLSPMFSSDGQSVQVSISSKGGKTQVVYAKPSSTTSMETHWEEAIQCIQPEKVWERNIKRLTDFSIDADDTESELIAIPESDMSDSTLHGSIQDSFEEGMEESCCHVQCKQLCTMMKTQESLESAVIKSPKEGYISQLVRTSTNKRPTWIIGSEDESVKGYDNKKIQEGPRSPCEYTKNCAKMNSTTSLNLINGSQFAKNVTVDFHKHVNLSSMDMQHVTKPTPLGKHKKVIEPSITPVCTPVSDCEDCFKNNQSLIPAPSLERLLPIGATRTSESSRDNVFSPTLESQLEIPSQERLLPIGQHTKDISQLVDKVRQALGINAQLSKPENKKAEKVYNAKEETVQSHSPRRLIKQVALESPPNQGDIDDNGHFFKTIKVDSQRDMLVNQRQRMRKVGPFTMGSYSMHDPRRPGAWFSPQLSPKLEGSDMKQSSFRIGDECVNERCSECGTVKEEYSDEEIGLCIVTLGTFIHREPALAAPLLPDILSIVAKVATNAMYPWQSESNIHLPGGAISVAHQFLRCVLHQLAPNGIFTQMFQTNASENVRVQFFKSVIQALIDFNELNPVAPLQLLLETLNSKKTLPVESLPTILQNMACYLNCLPLEAALGPSTPLWSTVLQQLESLYRRMLFLLNTIDDIMPLLKIMISVFKIPLISQFKGILEPFSKVLSYAIQTNILKYNYLIEICYLCNRAFTKERDKLILSRMVVFELVQALKFKTTIPDSNLLMLINLILQDIGGSVPSNVVIKDSPSLSMEYGPAITTGISECMKMHLGDILEFLTDFHTISKMKSYCKGINVGLNEDTLGGIIKCSVAQYLALEITKGNGRDNRAVIRYFPWLYNTSVIQQSPREFIECIGHIRLLSWLLLGSLSYTALHGNQSQTVSQPIPQEASCQIADHIQTIMAGFAEQPKTSVLHMSSLFHTFILCQLWTVYLEQSLNTNMPVTEAYNVTMNILFEFWGKVTPCILQLIQQSKMGIERTKKGKYEGGDTAWEEEKLGSYATSEIRLVEIQENVCSDVVEGKDQCYSLHEHYDSEIEDWWFHKQSEEPDLYKHFCINTIKHCCPDLHYGTNCTPCEGFPDNVCSNNGKCKGAGTRKGNGKCTCDVGYTGDTCGSCSETYYEAYKDDNKILCAKCHISCDGPCTKASSAGCVKCKEGWIMNKENTCLDVNECAGSHSPCKKNQFCVNSEGSFKCLDCDRACIGCTGDGPDMCTQCAAGYVLVDNMCTGNLWKFGCHFVRTVRIRLFPPNKANHAHEGGSREFVVKREGSSNSYVDWLVGIVVGFSPRPLCSSSGSYLERKGFRIESKHEVTILGGLNEFCVKFYGPRGTPYEGGVWKVRVHLPEHYPFKSPSIGFMNRVYHPNIDEVSGTVCLDVINQAWTALYDLSNIFESFLPQLLTYPNPIDPLNGDAAAMYLHKPEEYKKKVSEYVRKYATEEALRGQENHAAEIEKKQNETENKKLLGSNVQYGSVVQLLHLKSNKYLTVNKRLPALLEKNAMRVYLDGNGNEGSWFYILPFYKLRATGDNIVLGDKVILNPVNAGQQVLHVAANHELPDNPGCKEVNVVNGSTSWKVTLFMEHRENSDEILKGGDVVRLFHAEQEKFLTMDEYKKTHHVFLRTTGRTSATAATSSKALWEVEVVQHDPCRGGAGHWDSLFRFKHLATGQYLAADVDNDQATDQMRSKLRADSADSAVYHLVPVAYPNEIASLFELDPTSLTRGDSLVPQSSYVRLHHLFTNSWVHSTSIPIDKDEEKPVMSKVGCAVMKEDKEAFALISVSPVEVRDLDFANDACKLLSALSVKLERGTISHNERRALTTLLQDIVYFVAELENEQNKTEALELVVTNPNRDRPKLLREQAILKQLFKILQGPFLDTNGEGPFLKIEELNDPRHAAYKYIFRLCYRILRLSQQDYRKNQYRGEKRQFSLLLNLHLREYYRFLSAGEYIAKHFGFMQKQIGYDILAEDTITALLHNNRKLLEKHITPAEIETFVGLVRKNMSNWESRFLDYLSDLCISNKKAIPVTQELICKSVLSQKNSDILIETRMMKTQVEVQEVSEEHNLESDDSELEQLITVVEECQIILLWNNRQKSMSLGELCKNAKLGSRDDQAILDYYRHQLDLFSNMCLNRQYLALNNLSPHLDIELILKCMADESVNFDLRASFCRLMLHLHVDRDPQEPVTPVKYARLWSEIPSKMSINDYDSNKTPDPNKEAVRARFCSTIAFVEDYLCNVVAKMWSFADQEQNKLTFEVVKLARELIYFGFYSFSDLLRLTKTLLSILDCVSENDFADGRLPTGDIDSGDSLLDERAEGGVLRTIGDMGAVMTSLALGPVGRSVVSTNAGQHGKGSQYMKEYPLVMDTKLKIIEILQFILDVRLDYRISCLLSIFKQEFDESEKNNSGGDSLNLGQKNIDLELIGSQAEGIFGSSEECAVLDLDGHGGRTFLRVLLHLTMHDYPPLVSGALHLLFRHFSQRQEVLQAFRQVQLLVSDSDVESYKQIKADLDVLRQSVEKSELWVYKSKCVEEHSTSSSKKNKEEEEDVSSTKTTTLSVLEKKGSAINLDVGPPLHPEQADEYKKIQQILIRMNKLCTQGSPSGMIKPRKHEQRLLRNVGVHTVVLDLLQVPYDEKEDIRMNELMRLAHEFLQNFCLGNQQNQVLLFKHLDLFLNPGIREAQTVCAIFQDNSTLCNEVNEKVIQHFVHCIESHGRHVQYLKFLQTIVKAENQFIRKSQDMVMQELINAGEDVLVFYNDKASFNHFIEMMRSERHCMDEGSPLKYHVELVKLLACCTMEVKEAYVGFLNHCYIDTEVEMKEIYTSNHMWTLFEKSFLVDMADIATAPTDRKHPDKALENYVTNCVMNIISTFFSSPFSDQSTTVQTRQPIFVQLLQSAFRVSQCPWLAASQRFNVENCIRTLSEVAKNRGIAIPLDLESQVAAMFNKATILTRQTSKWLQASKTPKMERSQSQLMRLDRSIIEGLQDIVSLLEDQLKPLVQSELSLLVDVLYRPELLFPPGTESRKKCESGGFIRRLIKHTETLLEEKEEKLCVKVLKTLREMMAIDPEYGEKGDVLRNSLLARYFGKAFVQKHETIELRTYQLSSVMHGPGAKVLSRAGRTLHEVQTHLDREGASDLVVELVINSVNSPSIFGEVVELGIALLEGGNPIIQKSMFNKLLGGDLSQAFFRVFYDKMKGSQQEIKSTVSVNTSDIAAKAHEDKQDGKDLDKTSKKQGGKSNGILISDELREELSRAAESTSQAYAQIRNMAVGEDGTVTSGTASAFEDLLAEKLEKHRERDDQSSLSNKVLIMQPILRFLQLLCENHNPALQNLLRNQNNKTNYNLVSETLMFLDCICGSTTGGLGLLGLYINENNVSLINQTLETLTEYCQGPCHENQNCIATHESNGLDIITALILNDINPLGKSRMDLVLELKNNASKLLLAIMESRGDSENAERILYNMNPKQLVDVACRAFHQETAEDDEEVDDGSVEDAVSPKEVGHNIYILCHQLAQHNKELAALLKPVDFGSDPKIQKALVYYATHTAQIEIVRHDRTLEQIVFPIPEICEYITTDTKIRVLNTAERDDQGTKVVDFFERTDSMFNEMKWQKKLRGNRSEIFLQTTQIRISAQPVLFWVSSYMSLWSNILFNCAVLINLIVAFFYPFEDTLPSKYTGFGVDGRGTVLDFSCRNQFQHFGIDLGCDVGIDCYRCHLT</sequence>
<comment type="caution">
    <text evidence="42">Lacks conserved residue(s) required for the propagation of feature annotation.</text>
</comment>
<dbReference type="EC" id="2.3.2.24" evidence="34"/>
<dbReference type="InterPro" id="IPR016093">
    <property type="entry name" value="MIR_motif"/>
</dbReference>
<dbReference type="Pfam" id="PF00350">
    <property type="entry name" value="Dynamin_N"/>
    <property type="match status" value="1"/>
</dbReference>
<dbReference type="SUPFAM" id="SSF161093">
    <property type="entry name" value="MgtE membrane domain-like"/>
    <property type="match status" value="4"/>
</dbReference>
<dbReference type="InterPro" id="IPR000387">
    <property type="entry name" value="Tyr_Pase_dom"/>
</dbReference>
<evidence type="ECO:0000256" key="39">
    <source>
        <dbReference type="ARBA" id="ARBA00077502"/>
    </source>
</evidence>
<dbReference type="Proteomes" id="UP000719412">
    <property type="component" value="Unassembled WGS sequence"/>
</dbReference>
<feature type="transmembrane region" description="Helical" evidence="45">
    <location>
        <begin position="146"/>
        <end position="173"/>
    </location>
</feature>
<dbReference type="InterPro" id="IPR024855">
    <property type="entry name" value="UNC79"/>
</dbReference>
<evidence type="ECO:0000256" key="20">
    <source>
        <dbReference type="ARBA" id="ARBA00022801"/>
    </source>
</evidence>
<comment type="subunit">
    <text evidence="36">Interacts with MAEA and WDR26, components of the CTLH complex that contains GID4, RANBP9 and/or RANBP10, MKLN1, MAEA, RMND5A (or alternatively its paralog RMND5B), GID8, ARMC8, WDR26 and YPEL5.</text>
</comment>
<proteinExistence type="inferred from homology"/>
<keyword evidence="12" id="KW-0407">Ion channel</keyword>
<feature type="transmembrane region" description="Helical" evidence="45">
    <location>
        <begin position="406"/>
        <end position="430"/>
    </location>
</feature>
<evidence type="ECO:0000256" key="8">
    <source>
        <dbReference type="ARBA" id="ARBA00022448"/>
    </source>
</evidence>
<evidence type="ECO:0000313" key="53">
    <source>
        <dbReference type="EMBL" id="KAH0820333.1"/>
    </source>
</evidence>
<evidence type="ECO:0000256" key="30">
    <source>
        <dbReference type="ARBA" id="ARBA00023136"/>
    </source>
</evidence>
<dbReference type="Gene3D" id="2.80.10.50">
    <property type="match status" value="2"/>
</dbReference>
<dbReference type="GO" id="GO:0005886">
    <property type="term" value="C:plasma membrane"/>
    <property type="evidence" value="ECO:0007669"/>
    <property type="project" value="UniProtKB-SubCell"/>
</dbReference>
<keyword evidence="18" id="KW-0967">Endosome</keyword>
<feature type="region of interest" description="Disordered" evidence="44">
    <location>
        <begin position="2772"/>
        <end position="2798"/>
    </location>
</feature>
<keyword evidence="24" id="KW-0460">Magnesium</keyword>
<dbReference type="PROSITE" id="PS50919">
    <property type="entry name" value="MIR"/>
    <property type="match status" value="2"/>
</dbReference>
<dbReference type="FunFam" id="1.10.357.20:FF:000001">
    <property type="entry name" value="Solute carrier family 41 member 2"/>
    <property type="match status" value="2"/>
</dbReference>
<keyword evidence="31 42" id="KW-1015">Disulfide bond</keyword>
<keyword evidence="29" id="KW-0406">Ion transport</keyword>
<dbReference type="FunFam" id="3.40.250.10:FF:000013">
    <property type="entry name" value="Dual specificity phosphatase 10 (Predicted)"/>
    <property type="match status" value="1"/>
</dbReference>
<dbReference type="Pfam" id="PF08709">
    <property type="entry name" value="Ins145_P3_rec"/>
    <property type="match status" value="1"/>
</dbReference>
<evidence type="ECO:0000256" key="27">
    <source>
        <dbReference type="ARBA" id="ARBA00022989"/>
    </source>
</evidence>
<dbReference type="PRINTS" id="PR00779">
    <property type="entry name" value="INSP3RECEPTR"/>
</dbReference>
<dbReference type="SUPFAM" id="SSF52821">
    <property type="entry name" value="Rhodanese/Cell cycle control phosphatase"/>
    <property type="match status" value="1"/>
</dbReference>
<evidence type="ECO:0000256" key="16">
    <source>
        <dbReference type="ARBA" id="ARBA00022737"/>
    </source>
</evidence>
<evidence type="ECO:0000256" key="34">
    <source>
        <dbReference type="ARBA" id="ARBA00039076"/>
    </source>
</evidence>
<feature type="region of interest" description="Disordered" evidence="44">
    <location>
        <begin position="6666"/>
        <end position="6691"/>
    </location>
</feature>
<dbReference type="InterPro" id="IPR029021">
    <property type="entry name" value="Prot-tyrosine_phosphatase-like"/>
</dbReference>
<dbReference type="FunFam" id="2.80.10.50:FF:000005">
    <property type="entry name" value="Inositol 1,4,5-trisphosphate receptor type 2"/>
    <property type="match status" value="1"/>
</dbReference>
<evidence type="ECO:0000256" key="9">
    <source>
        <dbReference type="ARBA" id="ARBA00022475"/>
    </source>
</evidence>
<dbReference type="Pfam" id="PF00581">
    <property type="entry name" value="Rhodanese"/>
    <property type="match status" value="1"/>
</dbReference>
<dbReference type="InterPro" id="IPR016130">
    <property type="entry name" value="Tyr_Pase_AS"/>
</dbReference>
<dbReference type="InterPro" id="IPR040990">
    <property type="entry name" value="DUF5600"/>
</dbReference>
<protein>
    <recommendedName>
        <fullName evidence="37">Ubiquitin-conjugating enzyme E2 H</fullName>
        <ecNumber evidence="34">2.3.2.24</ecNumber>
        <ecNumber evidence="7">3.1.3.48</ecNumber>
    </recommendedName>
    <alternativeName>
        <fullName evidence="40">(E3-independent) E2 ubiquitin-conjugating enzyme H</fullName>
    </alternativeName>
    <alternativeName>
        <fullName evidence="38">E2 ubiquitin-conjugating enzyme H</fullName>
    </alternativeName>
    <alternativeName>
        <fullName evidence="41">Ubiquitin carrier protein H</fullName>
    </alternativeName>
    <alternativeName>
        <fullName evidence="39">Ubiquitin-protein ligase H</fullName>
    </alternativeName>
</protein>
<dbReference type="PROSITE" id="PS50026">
    <property type="entry name" value="EGF_3"/>
    <property type="match status" value="1"/>
</dbReference>
<feature type="transmembrane region" description="Helical" evidence="45">
    <location>
        <begin position="381"/>
        <end position="400"/>
    </location>
</feature>
<keyword evidence="16" id="KW-0677">Repeat</keyword>
<dbReference type="GO" id="GO:0005524">
    <property type="term" value="F:ATP binding"/>
    <property type="evidence" value="ECO:0007669"/>
    <property type="project" value="UniProtKB-KW"/>
</dbReference>
<dbReference type="CDD" id="cd23277">
    <property type="entry name" value="beta-trefoil_MIR_ITPR"/>
    <property type="match status" value="1"/>
</dbReference>
<evidence type="ECO:0000256" key="1">
    <source>
        <dbReference type="ARBA" id="ARBA00004413"/>
    </source>
</evidence>
<dbReference type="GO" id="GO:0061631">
    <property type="term" value="F:ubiquitin conjugating enzyme activity"/>
    <property type="evidence" value="ECO:0007669"/>
    <property type="project" value="UniProtKB-EC"/>
</dbReference>
<dbReference type="PANTHER" id="PTHR21696">
    <property type="entry name" value="PROTEIN UNC-79 HOMOLOG"/>
    <property type="match status" value="1"/>
</dbReference>
<feature type="region of interest" description="Disordered" evidence="44">
    <location>
        <begin position="5987"/>
        <end position="6007"/>
    </location>
</feature>
<comment type="catalytic activity">
    <reaction evidence="33">
        <text>S-ubiquitinyl-[E1 ubiquitin-activating enzyme]-L-cysteine + [acceptor protein]-L-lysine = [E1 ubiquitin-activating enzyme]-L-cysteine + N(6)-monoubiquitinyl-[acceptor protein]-L-lysine.</text>
        <dbReference type="EC" id="2.3.2.24"/>
    </reaction>
</comment>
<dbReference type="PROSITE" id="PS00383">
    <property type="entry name" value="TYR_PHOSPHATASE_1"/>
    <property type="match status" value="1"/>
</dbReference>
<feature type="domain" description="Dynamin-type G" evidence="52">
    <location>
        <begin position="1094"/>
        <end position="1325"/>
    </location>
</feature>
<feature type="transmembrane region" description="Helical" evidence="45">
    <location>
        <begin position="735"/>
        <end position="762"/>
    </location>
</feature>
<feature type="domain" description="MIR" evidence="51">
    <location>
        <begin position="4927"/>
        <end position="4981"/>
    </location>
</feature>
<keyword evidence="13" id="KW-0808">Transferase</keyword>
<evidence type="ECO:0000256" key="21">
    <source>
        <dbReference type="ARBA" id="ARBA00022824"/>
    </source>
</evidence>
<dbReference type="CDD" id="cd01446">
    <property type="entry name" value="DSP_MapKP"/>
    <property type="match status" value="1"/>
</dbReference>
<dbReference type="InterPro" id="IPR013662">
    <property type="entry name" value="RIH_assoc-dom"/>
</dbReference>
<evidence type="ECO:0000256" key="19">
    <source>
        <dbReference type="ARBA" id="ARBA00022786"/>
    </source>
</evidence>
<evidence type="ECO:0000259" key="52">
    <source>
        <dbReference type="PROSITE" id="PS51718"/>
    </source>
</evidence>
<keyword evidence="12" id="KW-0107">Calcium channel</keyword>
<feature type="domain" description="UBC core" evidence="49">
    <location>
        <begin position="4744"/>
        <end position="4899"/>
    </location>
</feature>
<feature type="region of interest" description="Disordered" evidence="44">
    <location>
        <begin position="3441"/>
        <end position="3476"/>
    </location>
</feature>
<feature type="domain" description="Tyrosine-protein phosphatase" evidence="47">
    <location>
        <begin position="1761"/>
        <end position="2027"/>
    </location>
</feature>
<evidence type="ECO:0000256" key="32">
    <source>
        <dbReference type="ARBA" id="ARBA00023170"/>
    </source>
</evidence>
<evidence type="ECO:0000256" key="18">
    <source>
        <dbReference type="ARBA" id="ARBA00022753"/>
    </source>
</evidence>
<dbReference type="Gene3D" id="3.40.50.300">
    <property type="entry name" value="P-loop containing nucleotide triphosphate hydrolases"/>
    <property type="match status" value="1"/>
</dbReference>
<dbReference type="InterPro" id="IPR027417">
    <property type="entry name" value="P-loop_NTPase"/>
</dbReference>
<feature type="transmembrane region" description="Helical" evidence="45">
    <location>
        <begin position="451"/>
        <end position="474"/>
    </location>
</feature>
<dbReference type="InterPro" id="IPR035910">
    <property type="entry name" value="RyR/IP3R_RIH_dom_sf"/>
</dbReference>
<organism evidence="53 54">
    <name type="scientific">Tenebrio molitor</name>
    <name type="common">Yellow mealworm beetle</name>
    <dbReference type="NCBI Taxonomy" id="7067"/>
    <lineage>
        <taxon>Eukaryota</taxon>
        <taxon>Metazoa</taxon>
        <taxon>Ecdysozoa</taxon>
        <taxon>Arthropoda</taxon>
        <taxon>Hexapoda</taxon>
        <taxon>Insecta</taxon>
        <taxon>Pterygota</taxon>
        <taxon>Neoptera</taxon>
        <taxon>Endopterygota</taxon>
        <taxon>Coleoptera</taxon>
        <taxon>Polyphaga</taxon>
        <taxon>Cucujiformia</taxon>
        <taxon>Tenebrionidae</taxon>
        <taxon>Tenebrio</taxon>
    </lineage>
</organism>
<dbReference type="GO" id="GO:0004725">
    <property type="term" value="F:protein tyrosine phosphatase activity"/>
    <property type="evidence" value="ECO:0007669"/>
    <property type="project" value="UniProtKB-EC"/>
</dbReference>
<dbReference type="InterPro" id="IPR020422">
    <property type="entry name" value="TYR_PHOSPHATASE_DUAL_dom"/>
</dbReference>
<evidence type="ECO:0000256" key="22">
    <source>
        <dbReference type="ARBA" id="ARBA00022837"/>
    </source>
</evidence>
<dbReference type="EC" id="3.1.3.48" evidence="7"/>
<keyword evidence="26" id="KW-0904">Protein phosphatase</keyword>
<keyword evidence="21" id="KW-0256">Endoplasmic reticulum</keyword>
<feature type="transmembrane region" description="Helical" evidence="45">
    <location>
        <begin position="616"/>
        <end position="641"/>
    </location>
</feature>
<dbReference type="PROSITE" id="PS51718">
    <property type="entry name" value="G_DYNAMIN_2"/>
    <property type="match status" value="1"/>
</dbReference>
<dbReference type="InterPro" id="IPR006667">
    <property type="entry name" value="SLC41_membr_dom"/>
</dbReference>
<dbReference type="SMART" id="SM00450">
    <property type="entry name" value="RHOD"/>
    <property type="match status" value="1"/>
</dbReference>
<dbReference type="InterPro" id="IPR000493">
    <property type="entry name" value="InsP3_rcpt"/>
</dbReference>
<dbReference type="PROSITE" id="PS50056">
    <property type="entry name" value="TYR_PHOSPHATASE_2"/>
    <property type="match status" value="1"/>
</dbReference>
<keyword evidence="27 45" id="KW-1133">Transmembrane helix</keyword>
<dbReference type="InterPro" id="IPR045063">
    <property type="entry name" value="Dynamin_N"/>
</dbReference>
<dbReference type="GO" id="GO:0005509">
    <property type="term" value="F:calcium ion binding"/>
    <property type="evidence" value="ECO:0007669"/>
    <property type="project" value="InterPro"/>
</dbReference>
<dbReference type="InterPro" id="IPR036739">
    <property type="entry name" value="SLC41_membr_dom_sf"/>
</dbReference>
<dbReference type="PROSITE" id="PS01187">
    <property type="entry name" value="EGF_CA"/>
    <property type="match status" value="1"/>
</dbReference>
<dbReference type="Gene3D" id="3.90.190.10">
    <property type="entry name" value="Protein tyrosine phosphatase superfamily"/>
    <property type="match status" value="1"/>
</dbReference>
<keyword evidence="28" id="KW-0007">Acetylation</keyword>
<dbReference type="PROSITE" id="PS50127">
    <property type="entry name" value="UBC_2"/>
    <property type="match status" value="1"/>
</dbReference>
<evidence type="ECO:0000256" key="37">
    <source>
        <dbReference type="ARBA" id="ARBA00072436"/>
    </source>
</evidence>
<dbReference type="Pfam" id="PF14776">
    <property type="entry name" value="UNC-79"/>
    <property type="match status" value="1"/>
</dbReference>
<dbReference type="InterPro" id="IPR036300">
    <property type="entry name" value="MIR_dom_sf"/>
</dbReference>
<dbReference type="InterPro" id="IPR000340">
    <property type="entry name" value="Dual-sp_phosphatase_cat-dom"/>
</dbReference>
<dbReference type="InterPro" id="IPR036873">
    <property type="entry name" value="Rhodanese-like_dom_sf"/>
</dbReference>
<dbReference type="Pfam" id="PF18150">
    <property type="entry name" value="DUF5600"/>
    <property type="match status" value="1"/>
</dbReference>
<keyword evidence="11" id="KW-0109">Calcium transport</keyword>
<dbReference type="GO" id="GO:0005789">
    <property type="term" value="C:endoplasmic reticulum membrane"/>
    <property type="evidence" value="ECO:0007669"/>
    <property type="project" value="UniProtKB-SubCell"/>
</dbReference>
<dbReference type="InterPro" id="IPR001881">
    <property type="entry name" value="EGF-like_Ca-bd_dom"/>
</dbReference>
<feature type="transmembrane region" description="Helical" evidence="45">
    <location>
        <begin position="224"/>
        <end position="245"/>
    </location>
</feature>
<comment type="caution">
    <text evidence="53">The sequence shown here is derived from an EMBL/GenBank/DDBJ whole genome shotgun (WGS) entry which is preliminary data.</text>
</comment>
<comment type="subcellular location">
    <subcellularLocation>
        <location evidence="1">Cell membrane</location>
        <topology evidence="1">Peripheral membrane protein</topology>
        <orientation evidence="1">Cytoplasmic side</orientation>
    </subcellularLocation>
    <subcellularLocation>
        <location evidence="2">Endoplasmic reticulum membrane</location>
        <topology evidence="2">Multi-pass membrane protein</topology>
    </subcellularLocation>
    <subcellularLocation>
        <location evidence="3">Endosome membrane</location>
        <topology evidence="3">Peripheral membrane protein</topology>
    </subcellularLocation>
</comment>
<dbReference type="GO" id="GO:0070679">
    <property type="term" value="F:inositol 1,4,5 trisphosphate binding"/>
    <property type="evidence" value="ECO:0007669"/>
    <property type="project" value="InterPro"/>
</dbReference>
<evidence type="ECO:0000256" key="33">
    <source>
        <dbReference type="ARBA" id="ARBA00035845"/>
    </source>
</evidence>
<feature type="transmembrane region" description="Helical" evidence="45">
    <location>
        <begin position="935"/>
        <end position="951"/>
    </location>
</feature>
<dbReference type="EMBL" id="JABDTM020012157">
    <property type="protein sequence ID" value="KAH0820333.1"/>
    <property type="molecule type" value="Genomic_DNA"/>
</dbReference>
<dbReference type="Gene3D" id="1.10.268.20">
    <property type="match status" value="1"/>
</dbReference>
<evidence type="ECO:0000259" key="49">
    <source>
        <dbReference type="PROSITE" id="PS50127"/>
    </source>
</evidence>
<dbReference type="SMART" id="SM00472">
    <property type="entry name" value="MIR"/>
    <property type="match status" value="4"/>
</dbReference>
<feature type="transmembrane region" description="Helical" evidence="45">
    <location>
        <begin position="963"/>
        <end position="988"/>
    </location>
</feature>
<dbReference type="FunFam" id="1.10.357.20:FF:000002">
    <property type="entry name" value="Solute carrier family 41, member 2"/>
    <property type="match status" value="1"/>
</dbReference>
<dbReference type="Pfam" id="PF01769">
    <property type="entry name" value="MgtE"/>
    <property type="match status" value="4"/>
</dbReference>
<keyword evidence="32" id="KW-0675">Receptor</keyword>
<evidence type="ECO:0000259" key="50">
    <source>
        <dbReference type="PROSITE" id="PS50206"/>
    </source>
</evidence>
<evidence type="ECO:0000256" key="4">
    <source>
        <dbReference type="ARBA" id="ARBA00005897"/>
    </source>
</evidence>
<dbReference type="FunFam" id="3.10.110.10:FF:000078">
    <property type="entry name" value="ubiquitin-conjugating enzyme E2 H isoform X2"/>
    <property type="match status" value="1"/>
</dbReference>
<name>A0A8J6HUA9_TENMO</name>
<dbReference type="Pfam" id="PF00782">
    <property type="entry name" value="DSPc"/>
    <property type="match status" value="1"/>
</dbReference>
<evidence type="ECO:0000256" key="26">
    <source>
        <dbReference type="ARBA" id="ARBA00022912"/>
    </source>
</evidence>
<feature type="compositionally biased region" description="Basic and acidic residues" evidence="44">
    <location>
        <begin position="6667"/>
        <end position="6683"/>
    </location>
</feature>
<dbReference type="CDD" id="cd00054">
    <property type="entry name" value="EGF_CA"/>
    <property type="match status" value="2"/>
</dbReference>
<evidence type="ECO:0000256" key="6">
    <source>
        <dbReference type="ARBA" id="ARBA00009749"/>
    </source>
</evidence>
<keyword evidence="10 42" id="KW-0245">EGF-like domain</keyword>
<dbReference type="CDD" id="cd23797">
    <property type="entry name" value="UBCc_UBE2H"/>
    <property type="match status" value="1"/>
</dbReference>
<dbReference type="InterPro" id="IPR000742">
    <property type="entry name" value="EGF"/>
</dbReference>
<dbReference type="InterPro" id="IPR002049">
    <property type="entry name" value="LE_dom"/>
</dbReference>
<reference evidence="53" key="2">
    <citation type="submission" date="2021-08" db="EMBL/GenBank/DDBJ databases">
        <authorList>
            <person name="Eriksson T."/>
        </authorList>
    </citation>
    <scope>NUCLEOTIDE SEQUENCE</scope>
    <source>
        <strain evidence="53">Stoneville</strain>
        <tissue evidence="53">Whole head</tissue>
    </source>
</reference>
<keyword evidence="54" id="KW-1185">Reference proteome</keyword>
<feature type="region of interest" description="Disordered" evidence="44">
    <location>
        <begin position="1544"/>
        <end position="1568"/>
    </location>
</feature>
<dbReference type="PROSITE" id="PS00022">
    <property type="entry name" value="EGF_1"/>
    <property type="match status" value="1"/>
</dbReference>
<dbReference type="GO" id="GO:0010008">
    <property type="term" value="C:endosome membrane"/>
    <property type="evidence" value="ECO:0007669"/>
    <property type="project" value="UniProtKB-SubCell"/>
</dbReference>
<evidence type="ECO:0000256" key="23">
    <source>
        <dbReference type="ARBA" id="ARBA00022840"/>
    </source>
</evidence>
<feature type="domain" description="EGF-like" evidence="46">
    <location>
        <begin position="4536"/>
        <end position="4578"/>
    </location>
</feature>
<keyword evidence="25" id="KW-0832">Ubl conjugation</keyword>
<evidence type="ECO:0000259" key="47">
    <source>
        <dbReference type="PROSITE" id="PS50054"/>
    </source>
</evidence>
<dbReference type="SUPFAM" id="SSF52540">
    <property type="entry name" value="P-loop containing nucleoside triphosphate hydrolases"/>
    <property type="match status" value="1"/>
</dbReference>
<evidence type="ECO:0000259" key="51">
    <source>
        <dbReference type="PROSITE" id="PS50919"/>
    </source>
</evidence>
<dbReference type="PANTHER" id="PTHR21696:SF2">
    <property type="entry name" value="PROTEIN UNC-79 HOMOLOG"/>
    <property type="match status" value="1"/>
</dbReference>
<reference evidence="53" key="1">
    <citation type="journal article" date="2020" name="J Insects Food Feed">
        <title>The yellow mealworm (Tenebrio molitor) genome: a resource for the emerging insects as food and feed industry.</title>
        <authorList>
            <person name="Eriksson T."/>
            <person name="Andere A."/>
            <person name="Kelstrup H."/>
            <person name="Emery V."/>
            <person name="Picard C."/>
        </authorList>
    </citation>
    <scope>NUCLEOTIDE SEQUENCE</scope>
    <source>
        <strain evidence="53">Stoneville</strain>
        <tissue evidence="53">Whole head</tissue>
    </source>
</reference>
<comment type="similarity">
    <text evidence="5">Belongs to the InsP3 receptor family.</text>
</comment>
<keyword evidence="23" id="KW-0067">ATP-binding</keyword>
<dbReference type="Pfam" id="PF02815">
    <property type="entry name" value="MIR"/>
    <property type="match status" value="1"/>
</dbReference>
<keyword evidence="9" id="KW-1003">Cell membrane</keyword>
<keyword evidence="20" id="KW-0378">Hydrolase</keyword>
<comment type="function">
    <text evidence="35">Accepts ubiquitin from the E1 complex and catalyzes its covalent attachment to other proteins. E2 ubiquitin conjugating enzyme that transfers ubiquitin to MAEA, a core component of the CTLH E3 ubiquitin-protein ligase complex. In vitro catalyzes 'Lys-11'- and 'Lys-48'-linked polyubiquitination. Capable, in vitro, to ubiquitinate histone H2A.</text>
</comment>
<dbReference type="InterPro" id="IPR016024">
    <property type="entry name" value="ARM-type_fold"/>
</dbReference>
<feature type="transmembrane region" description="Helical" evidence="45">
    <location>
        <begin position="288"/>
        <end position="307"/>
    </location>
</feature>
<evidence type="ECO:0000256" key="13">
    <source>
        <dbReference type="ARBA" id="ARBA00022679"/>
    </source>
</evidence>
<feature type="transmembrane region" description="Helical" evidence="45">
    <location>
        <begin position="1009"/>
        <end position="1029"/>
    </location>
</feature>
<comment type="similarity">
    <text evidence="4">Belongs to the CRELD family.</text>
</comment>
<feature type="transmembrane region" description="Helical" evidence="45">
    <location>
        <begin position="257"/>
        <end position="276"/>
    </location>
</feature>
<dbReference type="SUPFAM" id="SSF82109">
    <property type="entry name" value="MIR domain"/>
    <property type="match status" value="2"/>
</dbReference>
<dbReference type="Gene3D" id="1.10.357.20">
    <property type="entry name" value="SLC41 divalent cation transporters, integral membrane domain"/>
    <property type="match status" value="4"/>
</dbReference>
<evidence type="ECO:0000313" key="54">
    <source>
        <dbReference type="Proteomes" id="UP000719412"/>
    </source>
</evidence>
<dbReference type="GO" id="GO:0005220">
    <property type="term" value="F:inositol 1,4,5-trisphosphate-gated calcium channel activity"/>
    <property type="evidence" value="ECO:0007669"/>
    <property type="project" value="InterPro"/>
</dbReference>
<dbReference type="SUPFAM" id="SSF54495">
    <property type="entry name" value="UBC-like"/>
    <property type="match status" value="1"/>
</dbReference>
<dbReference type="PROSITE" id="PS50054">
    <property type="entry name" value="TYR_PHOSPHATASE_DUAL"/>
    <property type="match status" value="1"/>
</dbReference>
<dbReference type="Pfam" id="PF08454">
    <property type="entry name" value="RIH_assoc"/>
    <property type="match status" value="1"/>
</dbReference>
<dbReference type="InterPro" id="IPR000608">
    <property type="entry name" value="UBC"/>
</dbReference>
<dbReference type="PROSITE" id="PS01248">
    <property type="entry name" value="EGF_LAM_1"/>
    <property type="match status" value="1"/>
</dbReference>
<dbReference type="InterPro" id="IPR001763">
    <property type="entry name" value="Rhodanese-like_dom"/>
</dbReference>
<feature type="transmembrane region" description="Helical" evidence="45">
    <location>
        <begin position="185"/>
        <end position="212"/>
    </location>
</feature>
<evidence type="ECO:0000256" key="5">
    <source>
        <dbReference type="ARBA" id="ARBA00009453"/>
    </source>
</evidence>
<dbReference type="SMART" id="SM00212">
    <property type="entry name" value="UBCc"/>
    <property type="match status" value="1"/>
</dbReference>
<evidence type="ECO:0000256" key="15">
    <source>
        <dbReference type="ARBA" id="ARBA00022723"/>
    </source>
</evidence>
<dbReference type="PROSITE" id="PS50206">
    <property type="entry name" value="RHODANESE_3"/>
    <property type="match status" value="1"/>
</dbReference>
<evidence type="ECO:0000256" key="43">
    <source>
        <dbReference type="PROSITE-ProRule" id="PRU10133"/>
    </source>
</evidence>
<dbReference type="SUPFAM" id="SSF48371">
    <property type="entry name" value="ARM repeat"/>
    <property type="match status" value="2"/>
</dbReference>
<keyword evidence="14 45" id="KW-0812">Transmembrane</keyword>
<feature type="domain" description="Rhodanese" evidence="50">
    <location>
        <begin position="1617"/>
        <end position="1734"/>
    </location>
</feature>
<evidence type="ECO:0000259" key="46">
    <source>
        <dbReference type="PROSITE" id="PS50026"/>
    </source>
</evidence>
<feature type="transmembrane region" description="Helical" evidence="45">
    <location>
        <begin position="319"/>
        <end position="337"/>
    </location>
</feature>
<evidence type="ECO:0000256" key="36">
    <source>
        <dbReference type="ARBA" id="ARBA00063081"/>
    </source>
</evidence>
<evidence type="ECO:0000256" key="35">
    <source>
        <dbReference type="ARBA" id="ARBA00060202"/>
    </source>
</evidence>
<dbReference type="Pfam" id="PF00179">
    <property type="entry name" value="UQ_con"/>
    <property type="match status" value="1"/>
</dbReference>
<dbReference type="Gene3D" id="1.25.10.30">
    <property type="entry name" value="IP3 receptor type 1 binding core, RIH domain"/>
    <property type="match status" value="1"/>
</dbReference>
<evidence type="ECO:0000256" key="40">
    <source>
        <dbReference type="ARBA" id="ARBA00078369"/>
    </source>
</evidence>
<dbReference type="InterPro" id="IPR009030">
    <property type="entry name" value="Growth_fac_rcpt_cys_sf"/>
</dbReference>
<evidence type="ECO:0000256" key="7">
    <source>
        <dbReference type="ARBA" id="ARBA00013064"/>
    </source>
</evidence>
<dbReference type="InterPro" id="IPR014821">
    <property type="entry name" value="Ins145_P3_rcpt"/>
</dbReference>
<dbReference type="SMART" id="SM00195">
    <property type="entry name" value="DSPc"/>
    <property type="match status" value="1"/>
</dbReference>
<dbReference type="CDD" id="cd09913">
    <property type="entry name" value="EHD"/>
    <property type="match status" value="1"/>
</dbReference>
<feature type="transmembrane region" description="Helical" evidence="45">
    <location>
        <begin position="807"/>
        <end position="826"/>
    </location>
</feature>
<keyword evidence="30 45" id="KW-0472">Membrane</keyword>
<evidence type="ECO:0000256" key="2">
    <source>
        <dbReference type="ARBA" id="ARBA00004477"/>
    </source>
</evidence>
<keyword evidence="8" id="KW-0813">Transport</keyword>
<gene>
    <name evidence="53" type="ORF">GEV33_002457</name>
</gene>
<keyword evidence="17" id="KW-0547">Nucleotide-binding</keyword>
<dbReference type="InterPro" id="IPR031692">
    <property type="entry name" value="EHD_N"/>
</dbReference>
<feature type="active site" description="Glycyl thioester intermediate" evidence="43">
    <location>
        <position position="4836"/>
    </location>
</feature>
<dbReference type="FunFam" id="3.40.50.300:FF:000147">
    <property type="entry name" value="EH domain-containing protein 1"/>
    <property type="match status" value="1"/>
</dbReference>
<feature type="compositionally biased region" description="Basic and acidic residues" evidence="44">
    <location>
        <begin position="2780"/>
        <end position="2797"/>
    </location>
</feature>
<feature type="domain" description="Tyrosine specific protein phosphatases" evidence="48">
    <location>
        <begin position="1955"/>
        <end position="2006"/>
    </location>
</feature>
<evidence type="ECO:0000256" key="11">
    <source>
        <dbReference type="ARBA" id="ARBA00022568"/>
    </source>
</evidence>
<keyword evidence="15" id="KW-0479">Metal-binding</keyword>
<feature type="disulfide bond" evidence="42">
    <location>
        <begin position="4568"/>
        <end position="4577"/>
    </location>
</feature>
<evidence type="ECO:0000256" key="31">
    <source>
        <dbReference type="ARBA" id="ARBA00023157"/>
    </source>
</evidence>
<feature type="domain" description="MIR" evidence="51">
    <location>
        <begin position="5048"/>
        <end position="5104"/>
    </location>
</feature>